<feature type="region of interest" description="Disordered" evidence="1">
    <location>
        <begin position="67"/>
        <end position="100"/>
    </location>
</feature>
<sequence length="100" mass="11527">MPYSSVLQSDSSTKFLDRLQLPPLSSPLVSTANQTLREGTRMEDMEINSRLLNYLLQRRNFHRRKGLRYQSMFGKERSAEPSAPKSAGKREQRIGKNVDQ</sequence>
<protein>
    <submittedName>
        <fullName evidence="2">Uncharacterized protein</fullName>
    </submittedName>
</protein>
<comment type="caution">
    <text evidence="2">The sequence shown here is derived from an EMBL/GenBank/DDBJ whole genome shotgun (WGS) entry which is preliminary data.</text>
</comment>
<keyword evidence="3" id="KW-1185">Reference proteome</keyword>
<evidence type="ECO:0000313" key="2">
    <source>
        <dbReference type="EMBL" id="GBM04263.1"/>
    </source>
</evidence>
<proteinExistence type="predicted"/>
<dbReference type="EMBL" id="BGPR01000200">
    <property type="protein sequence ID" value="GBM04263.1"/>
    <property type="molecule type" value="Genomic_DNA"/>
</dbReference>
<gene>
    <name evidence="2" type="ORF">AVEN_41068_1</name>
</gene>
<dbReference type="Proteomes" id="UP000499080">
    <property type="component" value="Unassembled WGS sequence"/>
</dbReference>
<reference evidence="2 3" key="1">
    <citation type="journal article" date="2019" name="Sci. Rep.">
        <title>Orb-weaving spider Araneus ventricosus genome elucidates the spidroin gene catalogue.</title>
        <authorList>
            <person name="Kono N."/>
            <person name="Nakamura H."/>
            <person name="Ohtoshi R."/>
            <person name="Moran D.A.P."/>
            <person name="Shinohara A."/>
            <person name="Yoshida Y."/>
            <person name="Fujiwara M."/>
            <person name="Mori M."/>
            <person name="Tomita M."/>
            <person name="Arakawa K."/>
        </authorList>
    </citation>
    <scope>NUCLEOTIDE SEQUENCE [LARGE SCALE GENOMIC DNA]</scope>
</reference>
<evidence type="ECO:0000313" key="3">
    <source>
        <dbReference type="Proteomes" id="UP000499080"/>
    </source>
</evidence>
<feature type="compositionally biased region" description="Basic and acidic residues" evidence="1">
    <location>
        <begin position="88"/>
        <end position="100"/>
    </location>
</feature>
<dbReference type="AlphaFoldDB" id="A0A4Y2CIT8"/>
<accession>A0A4Y2CIT8</accession>
<name>A0A4Y2CIT8_ARAVE</name>
<organism evidence="2 3">
    <name type="scientific">Araneus ventricosus</name>
    <name type="common">Orbweaver spider</name>
    <name type="synonym">Epeira ventricosa</name>
    <dbReference type="NCBI Taxonomy" id="182803"/>
    <lineage>
        <taxon>Eukaryota</taxon>
        <taxon>Metazoa</taxon>
        <taxon>Ecdysozoa</taxon>
        <taxon>Arthropoda</taxon>
        <taxon>Chelicerata</taxon>
        <taxon>Arachnida</taxon>
        <taxon>Araneae</taxon>
        <taxon>Araneomorphae</taxon>
        <taxon>Entelegynae</taxon>
        <taxon>Araneoidea</taxon>
        <taxon>Araneidae</taxon>
        <taxon>Araneus</taxon>
    </lineage>
</organism>
<evidence type="ECO:0000256" key="1">
    <source>
        <dbReference type="SAM" id="MobiDB-lite"/>
    </source>
</evidence>